<keyword evidence="2" id="KW-1185">Reference proteome</keyword>
<evidence type="ECO:0000313" key="2">
    <source>
        <dbReference type="Proteomes" id="UP000054279"/>
    </source>
</evidence>
<organism evidence="1 2">
    <name type="scientific">Sphaerobolus stellatus (strain SS14)</name>
    <dbReference type="NCBI Taxonomy" id="990650"/>
    <lineage>
        <taxon>Eukaryota</taxon>
        <taxon>Fungi</taxon>
        <taxon>Dikarya</taxon>
        <taxon>Basidiomycota</taxon>
        <taxon>Agaricomycotina</taxon>
        <taxon>Agaricomycetes</taxon>
        <taxon>Phallomycetidae</taxon>
        <taxon>Geastrales</taxon>
        <taxon>Sphaerobolaceae</taxon>
        <taxon>Sphaerobolus</taxon>
    </lineage>
</organism>
<gene>
    <name evidence="1" type="ORF">M422DRAFT_31439</name>
</gene>
<evidence type="ECO:0000313" key="1">
    <source>
        <dbReference type="EMBL" id="KIJ42033.1"/>
    </source>
</evidence>
<proteinExistence type="predicted"/>
<sequence length="57" mass="6613">MPSALTRTVTNVLCSLRSQEVSSYSASYRQNHNRSNKKEIQVIEKAEMLDYEDCAWM</sequence>
<accession>A0A0C9UG70</accession>
<dbReference type="AlphaFoldDB" id="A0A0C9UG70"/>
<dbReference type="Proteomes" id="UP000054279">
    <property type="component" value="Unassembled WGS sequence"/>
</dbReference>
<protein>
    <submittedName>
        <fullName evidence="1">Uncharacterized protein</fullName>
    </submittedName>
</protein>
<dbReference type="EMBL" id="KN837132">
    <property type="protein sequence ID" value="KIJ42033.1"/>
    <property type="molecule type" value="Genomic_DNA"/>
</dbReference>
<reference evidence="1 2" key="1">
    <citation type="submission" date="2014-06" db="EMBL/GenBank/DDBJ databases">
        <title>Evolutionary Origins and Diversification of the Mycorrhizal Mutualists.</title>
        <authorList>
            <consortium name="DOE Joint Genome Institute"/>
            <consortium name="Mycorrhizal Genomics Consortium"/>
            <person name="Kohler A."/>
            <person name="Kuo A."/>
            <person name="Nagy L.G."/>
            <person name="Floudas D."/>
            <person name="Copeland A."/>
            <person name="Barry K.W."/>
            <person name="Cichocki N."/>
            <person name="Veneault-Fourrey C."/>
            <person name="LaButti K."/>
            <person name="Lindquist E.A."/>
            <person name="Lipzen A."/>
            <person name="Lundell T."/>
            <person name="Morin E."/>
            <person name="Murat C."/>
            <person name="Riley R."/>
            <person name="Ohm R."/>
            <person name="Sun H."/>
            <person name="Tunlid A."/>
            <person name="Henrissat B."/>
            <person name="Grigoriev I.V."/>
            <person name="Hibbett D.S."/>
            <person name="Martin F."/>
        </authorList>
    </citation>
    <scope>NUCLEOTIDE SEQUENCE [LARGE SCALE GENOMIC DNA]</scope>
    <source>
        <strain evidence="1 2">SS14</strain>
    </source>
</reference>
<name>A0A0C9UG70_SPHS4</name>
<dbReference type="HOGENOM" id="CLU_2997974_0_0_1"/>